<feature type="transmembrane region" description="Helical" evidence="3">
    <location>
        <begin position="71"/>
        <end position="90"/>
    </location>
</feature>
<dbReference type="GO" id="GO:0005737">
    <property type="term" value="C:cytoplasm"/>
    <property type="evidence" value="ECO:0007669"/>
    <property type="project" value="UniProtKB-SubCell"/>
</dbReference>
<dbReference type="InterPro" id="IPR038136">
    <property type="entry name" value="CofD-like_dom_sf"/>
</dbReference>
<dbReference type="PANTHER" id="PTHR30135">
    <property type="entry name" value="UNCHARACTERIZED PROTEIN YVCK-RELATED"/>
    <property type="match status" value="1"/>
</dbReference>
<evidence type="ECO:0000256" key="1">
    <source>
        <dbReference type="ARBA" id="ARBA00022490"/>
    </source>
</evidence>
<gene>
    <name evidence="4" type="ORF">DPCES_5099</name>
</gene>
<keyword evidence="3" id="KW-0812">Transmembrane</keyword>
<comment type="function">
    <text evidence="2">Required for morphogenesis under gluconeogenic growth conditions.</text>
</comment>
<dbReference type="AlphaFoldDB" id="A0A098B9D4"/>
<dbReference type="GO" id="GO:0043743">
    <property type="term" value="F:LPPG:FO 2-phospho-L-lactate transferase activity"/>
    <property type="evidence" value="ECO:0007669"/>
    <property type="project" value="InterPro"/>
</dbReference>
<evidence type="ECO:0000313" key="4">
    <source>
        <dbReference type="EMBL" id="CDX04985.1"/>
    </source>
</evidence>
<proteinExistence type="inferred from homology"/>
<dbReference type="HAMAP" id="MF_00973">
    <property type="entry name" value="Gluconeogen_factor"/>
    <property type="match status" value="1"/>
</dbReference>
<evidence type="ECO:0000256" key="3">
    <source>
        <dbReference type="SAM" id="Phobius"/>
    </source>
</evidence>
<dbReference type="InterPro" id="IPR010119">
    <property type="entry name" value="Gluconeogen_factor"/>
</dbReference>
<dbReference type="CDD" id="cd07187">
    <property type="entry name" value="YvcK_like"/>
    <property type="match status" value="1"/>
</dbReference>
<reference evidence="4" key="1">
    <citation type="submission" date="2014-07" db="EMBL/GenBank/DDBJ databases">
        <authorList>
            <person name="Hornung V.Bastian."/>
        </authorList>
    </citation>
    <scope>NUCLEOTIDE SEQUENCE</scope>
    <source>
        <strain evidence="4">PCE-S</strain>
    </source>
</reference>
<accession>A0A098B9D4</accession>
<keyword evidence="3" id="KW-1133">Transmembrane helix</keyword>
<evidence type="ECO:0000256" key="2">
    <source>
        <dbReference type="HAMAP-Rule" id="MF_00973"/>
    </source>
</evidence>
<dbReference type="Pfam" id="PF01933">
    <property type="entry name" value="CofD"/>
    <property type="match status" value="1"/>
</dbReference>
<protein>
    <recommendedName>
        <fullName evidence="2">Putative gluconeogenesis factor</fullName>
    </recommendedName>
</protein>
<feature type="transmembrane region" description="Helical" evidence="3">
    <location>
        <begin position="21"/>
        <end position="43"/>
    </location>
</feature>
<name>A0A098B9D4_DESHA</name>
<dbReference type="GO" id="GO:0008360">
    <property type="term" value="P:regulation of cell shape"/>
    <property type="evidence" value="ECO:0007669"/>
    <property type="project" value="UniProtKB-UniRule"/>
</dbReference>
<dbReference type="SUPFAM" id="SSF142338">
    <property type="entry name" value="CofD-like"/>
    <property type="match status" value="1"/>
</dbReference>
<dbReference type="EMBL" id="LK996017">
    <property type="protein sequence ID" value="CDX04985.1"/>
    <property type="molecule type" value="Genomic_DNA"/>
</dbReference>
<keyword evidence="1 2" id="KW-0963">Cytoplasm</keyword>
<dbReference type="PATRIC" id="fig|49338.4.peg.5488"/>
<dbReference type="InterPro" id="IPR002882">
    <property type="entry name" value="CofD"/>
</dbReference>
<dbReference type="Gene3D" id="3.40.50.10680">
    <property type="entry name" value="CofD-like domains"/>
    <property type="match status" value="1"/>
</dbReference>
<comment type="similarity">
    <text evidence="2">Belongs to the gluconeogenesis factor family.</text>
</comment>
<organism evidence="4">
    <name type="scientific">Desulfitobacterium hafniense</name>
    <name type="common">Desulfitobacterium frappieri</name>
    <dbReference type="NCBI Taxonomy" id="49338"/>
    <lineage>
        <taxon>Bacteria</taxon>
        <taxon>Bacillati</taxon>
        <taxon>Bacillota</taxon>
        <taxon>Clostridia</taxon>
        <taxon>Eubacteriales</taxon>
        <taxon>Desulfitobacteriaceae</taxon>
        <taxon>Desulfitobacterium</taxon>
    </lineage>
</organism>
<dbReference type="PANTHER" id="PTHR30135:SF3">
    <property type="entry name" value="GLUCONEOGENESIS FACTOR-RELATED"/>
    <property type="match status" value="1"/>
</dbReference>
<sequence length="457" mass="50422">MKVKLIKSLPRSLKWLYPNLGVKRWFLLAVLGVFIFAAGFSVMNDGIALGYLELQFREGIYRLTGSAPRTAVPMGLFISALGAGAMVIGFKRMLHSIISVLLPDEEARIVDVMYSRQHLRRGPKIVVIGGGTGLSTLLRGLKNYTCNLTAIVTVADDGGSSGKLRSEMGILPPGDIRNCLVALSDTENIMEKLFSYRFDTGTLKGHSLGNLVLAGMADTFGDFKKGIEHVGEVFALRGSVYPSTMEQVVLTAELADGTIVKGETQVRDTQGRIKRVYLEPEDCQPVPEALRALEEADLIVLGPGSLYTSVLPNLLVKELKEKIQEVDAPCIYVCNIMTEPGETDQFQVSDHLQSLMDHCGAGFVDVVVVNKQGIPQELLKRYEEEGSYPVQGNRDSVEWLGAKYVEADLLQEGDTLRHHPDRLARLLIRLLFSLKPMGERIALVDSYLLNQKLREES</sequence>
<dbReference type="NCBIfam" id="TIGR01826">
    <property type="entry name" value="CofD_related"/>
    <property type="match status" value="1"/>
</dbReference>
<comment type="subcellular location">
    <subcellularLocation>
        <location evidence="2">Cytoplasm</location>
    </subcellularLocation>
</comment>
<keyword evidence="3" id="KW-0472">Membrane</keyword>
<dbReference type="RefSeq" id="WP_208926677.1">
    <property type="nucleotide sequence ID" value="NZ_LK996017.1"/>
</dbReference>